<evidence type="ECO:0000313" key="2">
    <source>
        <dbReference type="EMBL" id="RRT69932.1"/>
    </source>
</evidence>
<feature type="compositionally biased region" description="Polar residues" evidence="1">
    <location>
        <begin position="55"/>
        <end position="72"/>
    </location>
</feature>
<reference evidence="2 3" key="1">
    <citation type="journal article" date="2014" name="Agronomy (Basel)">
        <title>A Draft Genome Sequence for Ensete ventricosum, the Drought-Tolerant Tree Against Hunger.</title>
        <authorList>
            <person name="Harrison J."/>
            <person name="Moore K.A."/>
            <person name="Paszkiewicz K."/>
            <person name="Jones T."/>
            <person name="Grant M."/>
            <person name="Ambacheew D."/>
            <person name="Muzemil S."/>
            <person name="Studholme D.J."/>
        </authorList>
    </citation>
    <scope>NUCLEOTIDE SEQUENCE [LARGE SCALE GENOMIC DNA]</scope>
</reference>
<evidence type="ECO:0000256" key="1">
    <source>
        <dbReference type="SAM" id="MobiDB-lite"/>
    </source>
</evidence>
<protein>
    <submittedName>
        <fullName evidence="2">Uncharacterized protein</fullName>
    </submittedName>
</protein>
<dbReference type="Proteomes" id="UP000287651">
    <property type="component" value="Unassembled WGS sequence"/>
</dbReference>
<name>A0A427A160_ENSVE</name>
<gene>
    <name evidence="2" type="ORF">B296_00013160</name>
</gene>
<evidence type="ECO:0000313" key="3">
    <source>
        <dbReference type="Proteomes" id="UP000287651"/>
    </source>
</evidence>
<dbReference type="AlphaFoldDB" id="A0A427A160"/>
<proteinExistence type="predicted"/>
<feature type="region of interest" description="Disordered" evidence="1">
    <location>
        <begin position="51"/>
        <end position="72"/>
    </location>
</feature>
<comment type="caution">
    <text evidence="2">The sequence shown here is derived from an EMBL/GenBank/DDBJ whole genome shotgun (WGS) entry which is preliminary data.</text>
</comment>
<organism evidence="2 3">
    <name type="scientific">Ensete ventricosum</name>
    <name type="common">Abyssinian banana</name>
    <name type="synonym">Musa ensete</name>
    <dbReference type="NCBI Taxonomy" id="4639"/>
    <lineage>
        <taxon>Eukaryota</taxon>
        <taxon>Viridiplantae</taxon>
        <taxon>Streptophyta</taxon>
        <taxon>Embryophyta</taxon>
        <taxon>Tracheophyta</taxon>
        <taxon>Spermatophyta</taxon>
        <taxon>Magnoliopsida</taxon>
        <taxon>Liliopsida</taxon>
        <taxon>Zingiberales</taxon>
        <taxon>Musaceae</taxon>
        <taxon>Ensete</taxon>
    </lineage>
</organism>
<dbReference type="EMBL" id="AMZH03004182">
    <property type="protein sequence ID" value="RRT69932.1"/>
    <property type="molecule type" value="Genomic_DNA"/>
</dbReference>
<sequence length="72" mass="7933">MSVREIHPVGSPSSYQGKPTLMRDCIMSKSCPSFSKGLSKLSPCWNFVGLEDRPNPNSTNKAHNMSSMRDSS</sequence>
<accession>A0A427A160</accession>